<dbReference type="EMBL" id="JBIAXI010000014">
    <property type="protein sequence ID" value="MFF4775801.1"/>
    <property type="molecule type" value="Genomic_DNA"/>
</dbReference>
<keyword evidence="3" id="KW-1185">Reference proteome</keyword>
<proteinExistence type="predicted"/>
<dbReference type="Pfam" id="PF11575">
    <property type="entry name" value="FhuF_C"/>
    <property type="match status" value="1"/>
</dbReference>
<evidence type="ECO:0000313" key="3">
    <source>
        <dbReference type="Proteomes" id="UP001602119"/>
    </source>
</evidence>
<evidence type="ECO:0000313" key="2">
    <source>
        <dbReference type="EMBL" id="MFF4775801.1"/>
    </source>
</evidence>
<dbReference type="InterPro" id="IPR024726">
    <property type="entry name" value="FhuF_C"/>
</dbReference>
<dbReference type="Proteomes" id="UP001602119">
    <property type="component" value="Unassembled WGS sequence"/>
</dbReference>
<feature type="domain" description="Ferric siderophore reductase C-terminal" evidence="1">
    <location>
        <begin position="207"/>
        <end position="225"/>
    </location>
</feature>
<dbReference type="RefSeq" id="WP_387344035.1">
    <property type="nucleotide sequence ID" value="NZ_JBIAXI010000014.1"/>
</dbReference>
<gene>
    <name evidence="2" type="ORF">ACFY05_23395</name>
</gene>
<reference evidence="2 3" key="1">
    <citation type="submission" date="2024-10" db="EMBL/GenBank/DDBJ databases">
        <title>The Natural Products Discovery Center: Release of the First 8490 Sequenced Strains for Exploring Actinobacteria Biosynthetic Diversity.</title>
        <authorList>
            <person name="Kalkreuter E."/>
            <person name="Kautsar S.A."/>
            <person name="Yang D."/>
            <person name="Bader C.D."/>
            <person name="Teijaro C.N."/>
            <person name="Fluegel L."/>
            <person name="Davis C.M."/>
            <person name="Simpson J.R."/>
            <person name="Lauterbach L."/>
            <person name="Steele A.D."/>
            <person name="Gui C."/>
            <person name="Meng S."/>
            <person name="Li G."/>
            <person name="Viehrig K."/>
            <person name="Ye F."/>
            <person name="Su P."/>
            <person name="Kiefer A.F."/>
            <person name="Nichols A."/>
            <person name="Cepeda A.J."/>
            <person name="Yan W."/>
            <person name="Fan B."/>
            <person name="Jiang Y."/>
            <person name="Adhikari A."/>
            <person name="Zheng C.-J."/>
            <person name="Schuster L."/>
            <person name="Cowan T.M."/>
            <person name="Smanski M.J."/>
            <person name="Chevrette M.G."/>
            <person name="De Carvalho L.P.S."/>
            <person name="Shen B."/>
        </authorList>
    </citation>
    <scope>NUCLEOTIDE SEQUENCE [LARGE SCALE GENOMIC DNA]</scope>
    <source>
        <strain evidence="2 3">NPDC001281</strain>
    </source>
</reference>
<evidence type="ECO:0000259" key="1">
    <source>
        <dbReference type="Pfam" id="PF11575"/>
    </source>
</evidence>
<sequence>MTSLRPVPPGSVAAALTDVADLGSFFSLTVGDADGEWRPIGDAYAAGLAHLVAERAARYGTSEPRVAASIVQLGHAARLWAPVLGCVLLHGIVPDLGGLQQQADGPALRLPAPRGWRAPSGDALTHVVYRLVMDEHLAPLAAGLQVKVAAGLLHGNAASAMAEAARDVLRSHPDLRTSITGLAVDLLGTGNLRGRGEFAGPDLAFRRRSCCLYYRVPGGRRCTDCSLRKTR</sequence>
<organism evidence="2 3">
    <name type="scientific">Microtetraspora fusca</name>
    <dbReference type="NCBI Taxonomy" id="1997"/>
    <lineage>
        <taxon>Bacteria</taxon>
        <taxon>Bacillati</taxon>
        <taxon>Actinomycetota</taxon>
        <taxon>Actinomycetes</taxon>
        <taxon>Streptosporangiales</taxon>
        <taxon>Streptosporangiaceae</taxon>
        <taxon>Microtetraspora</taxon>
    </lineage>
</organism>
<comment type="caution">
    <text evidence="2">The sequence shown here is derived from an EMBL/GenBank/DDBJ whole genome shotgun (WGS) entry which is preliminary data.</text>
</comment>
<protein>
    <submittedName>
        <fullName evidence="2">(2Fe-2S)-binding protein</fullName>
    </submittedName>
</protein>
<accession>A0ABW6V925</accession>
<name>A0ABW6V925_MICFU</name>